<dbReference type="InterPro" id="IPR019830">
    <property type="entry name" value="Malate_synthase_CS"/>
</dbReference>
<gene>
    <name evidence="11" type="primary">aceB</name>
    <name evidence="11" type="ORF">LZC94_25175</name>
</gene>
<name>A0ABZ2MCK4_9BACT</name>
<sequence>MQEASNVSSDNSGSSGRLSDLLRPEALAFVEELVKRFAPRIEERLAARRETQARFDRGRLPEFLIETSDIRAGNWRVAPLPQDLLDRRVEITGPVDRKMVINALNSGANVFMADFEDANAPTWENVVQGQKNLYDAIRRTIRFTAPETGKSYALNEKTAVLFVRPRGLHLPERHVRYQGKAIPGALFDFGIYFFNNAHALRERGTGPYFYLPKLEGYLEARIWNDVFLFAESALDLPRGTIKATVLIETLPAAFEMDEILYELREHSAGLNCGRWDYIFSFIKKRCNDPNAVLPDRGLVTMDKGFLRAYAKLVIKTCHRRGVHAMGGMAAQIPIKDNPAENEAALARVRADKLREVTDGHDGTWVAHPGLVPIAREVFDANMPGPNQLHVLREDVQVTREDLLAIPTGARTEAGARHNIRVGIQYIESWLRGAGCVPLYHLMEDAATAEISRAQVWQWMHHRAPLEDGTTIDRERFARFVEEEMQRIRGEVGEKRFTNGRFAEARALFEALSTASSFEEFLTLPAYDKL</sequence>
<keyword evidence="12" id="KW-1185">Reference proteome</keyword>
<protein>
    <recommendedName>
        <fullName evidence="2 7">Malate synthase</fullName>
        <ecNumber evidence="2 7">2.3.3.9</ecNumber>
    </recommendedName>
</protein>
<evidence type="ECO:0000256" key="1">
    <source>
        <dbReference type="ARBA" id="ARBA00006394"/>
    </source>
</evidence>
<evidence type="ECO:0000259" key="8">
    <source>
        <dbReference type="Pfam" id="PF01274"/>
    </source>
</evidence>
<dbReference type="NCBIfam" id="TIGR01344">
    <property type="entry name" value="malate_syn_A"/>
    <property type="match status" value="1"/>
</dbReference>
<evidence type="ECO:0000256" key="6">
    <source>
        <dbReference type="ARBA" id="ARBA00047918"/>
    </source>
</evidence>
<dbReference type="InterPro" id="IPR044856">
    <property type="entry name" value="Malate_synth_C_sf"/>
</dbReference>
<evidence type="ECO:0000256" key="3">
    <source>
        <dbReference type="ARBA" id="ARBA00022435"/>
    </source>
</evidence>
<dbReference type="PIRSF" id="PIRSF001363">
    <property type="entry name" value="Malate_synth"/>
    <property type="match status" value="1"/>
</dbReference>
<dbReference type="Gene3D" id="1.20.1220.12">
    <property type="entry name" value="Malate synthase, domain III"/>
    <property type="match status" value="1"/>
</dbReference>
<dbReference type="Proteomes" id="UP001370348">
    <property type="component" value="Chromosome"/>
</dbReference>
<feature type="domain" description="Malate synthase C-terminal" evidence="10">
    <location>
        <begin position="410"/>
        <end position="529"/>
    </location>
</feature>
<feature type="domain" description="Malate synthase N-terminal" evidence="9">
    <location>
        <begin position="20"/>
        <end position="67"/>
    </location>
</feature>
<comment type="pathway">
    <text evidence="7">Carbohydrate metabolism; glyoxylate cycle; (S)-malate from isocitrate: step 2/2.</text>
</comment>
<dbReference type="PANTHER" id="PTHR42902:SF1">
    <property type="entry name" value="MALATE SYNTHASE 1-RELATED"/>
    <property type="match status" value="1"/>
</dbReference>
<evidence type="ECO:0000256" key="7">
    <source>
        <dbReference type="RuleBase" id="RU000555"/>
    </source>
</evidence>
<dbReference type="InterPro" id="IPR048356">
    <property type="entry name" value="MS_N"/>
</dbReference>
<dbReference type="Pfam" id="PF01274">
    <property type="entry name" value="MS_TIM-barrel"/>
    <property type="match status" value="1"/>
</dbReference>
<dbReference type="Pfam" id="PF20659">
    <property type="entry name" value="MS_C"/>
    <property type="match status" value="1"/>
</dbReference>
<dbReference type="CDD" id="cd00727">
    <property type="entry name" value="malate_synt_A"/>
    <property type="match status" value="1"/>
</dbReference>
<dbReference type="SUPFAM" id="SSF51645">
    <property type="entry name" value="Malate synthase G"/>
    <property type="match status" value="1"/>
</dbReference>
<dbReference type="PANTHER" id="PTHR42902">
    <property type="entry name" value="MALATE SYNTHASE"/>
    <property type="match status" value="1"/>
</dbReference>
<organism evidence="11 12">
    <name type="scientific">Pendulispora albinea</name>
    <dbReference type="NCBI Taxonomy" id="2741071"/>
    <lineage>
        <taxon>Bacteria</taxon>
        <taxon>Pseudomonadati</taxon>
        <taxon>Myxococcota</taxon>
        <taxon>Myxococcia</taxon>
        <taxon>Myxococcales</taxon>
        <taxon>Sorangiineae</taxon>
        <taxon>Pendulisporaceae</taxon>
        <taxon>Pendulispora</taxon>
    </lineage>
</organism>
<keyword evidence="5 7" id="KW-0808">Transferase</keyword>
<evidence type="ECO:0000259" key="10">
    <source>
        <dbReference type="Pfam" id="PF20659"/>
    </source>
</evidence>
<dbReference type="EMBL" id="CP089984">
    <property type="protein sequence ID" value="WXB20243.1"/>
    <property type="molecule type" value="Genomic_DNA"/>
</dbReference>
<evidence type="ECO:0000256" key="2">
    <source>
        <dbReference type="ARBA" id="ARBA00012636"/>
    </source>
</evidence>
<dbReference type="InterPro" id="IPR011076">
    <property type="entry name" value="Malate_synth_sf"/>
</dbReference>
<evidence type="ECO:0000256" key="4">
    <source>
        <dbReference type="ARBA" id="ARBA00022532"/>
    </source>
</evidence>
<feature type="domain" description="Malate synthase TIM barrel" evidence="8">
    <location>
        <begin position="160"/>
        <end position="405"/>
    </location>
</feature>
<keyword evidence="3 7" id="KW-0329">Glyoxylate bypass</keyword>
<dbReference type="InterPro" id="IPR006252">
    <property type="entry name" value="Malate_synthA"/>
</dbReference>
<accession>A0ABZ2MCK4</accession>
<comment type="catalytic activity">
    <reaction evidence="6 7">
        <text>glyoxylate + acetyl-CoA + H2O = (S)-malate + CoA + H(+)</text>
        <dbReference type="Rhea" id="RHEA:18181"/>
        <dbReference type="ChEBI" id="CHEBI:15377"/>
        <dbReference type="ChEBI" id="CHEBI:15378"/>
        <dbReference type="ChEBI" id="CHEBI:15589"/>
        <dbReference type="ChEBI" id="CHEBI:36655"/>
        <dbReference type="ChEBI" id="CHEBI:57287"/>
        <dbReference type="ChEBI" id="CHEBI:57288"/>
        <dbReference type="EC" id="2.3.3.9"/>
    </reaction>
</comment>
<keyword evidence="11" id="KW-0012">Acyltransferase</keyword>
<evidence type="ECO:0000313" key="12">
    <source>
        <dbReference type="Proteomes" id="UP001370348"/>
    </source>
</evidence>
<evidence type="ECO:0000256" key="5">
    <source>
        <dbReference type="ARBA" id="ARBA00022679"/>
    </source>
</evidence>
<dbReference type="PROSITE" id="PS00510">
    <property type="entry name" value="MALATE_SYNTHASE"/>
    <property type="match status" value="1"/>
</dbReference>
<evidence type="ECO:0000259" key="9">
    <source>
        <dbReference type="Pfam" id="PF20656"/>
    </source>
</evidence>
<dbReference type="Gene3D" id="3.20.20.360">
    <property type="entry name" value="Malate synthase, domain 3"/>
    <property type="match status" value="1"/>
</dbReference>
<dbReference type="EC" id="2.3.3.9" evidence="2 7"/>
<reference evidence="11 12" key="1">
    <citation type="submission" date="2021-12" db="EMBL/GenBank/DDBJ databases">
        <title>Discovery of the Pendulisporaceae a myxobacterial family with distinct sporulation behavior and unique specialized metabolism.</title>
        <authorList>
            <person name="Garcia R."/>
            <person name="Popoff A."/>
            <person name="Bader C.D."/>
            <person name="Loehr J."/>
            <person name="Walesch S."/>
            <person name="Walt C."/>
            <person name="Boldt J."/>
            <person name="Bunk B."/>
            <person name="Haeckl F.J.F.P.J."/>
            <person name="Gunesch A.P."/>
            <person name="Birkelbach J."/>
            <person name="Nuebel U."/>
            <person name="Pietschmann T."/>
            <person name="Bach T."/>
            <person name="Mueller R."/>
        </authorList>
    </citation>
    <scope>NUCLEOTIDE SEQUENCE [LARGE SCALE GENOMIC DNA]</scope>
    <source>
        <strain evidence="11 12">MSr11954</strain>
    </source>
</reference>
<dbReference type="InterPro" id="IPR001465">
    <property type="entry name" value="Malate_synthase_TIM"/>
</dbReference>
<comment type="similarity">
    <text evidence="1 7">Belongs to the malate synthase family.</text>
</comment>
<proteinExistence type="inferred from homology"/>
<dbReference type="InterPro" id="IPR046363">
    <property type="entry name" value="MS_N_TIM-barrel_dom"/>
</dbReference>
<dbReference type="Pfam" id="PF20656">
    <property type="entry name" value="MS_N"/>
    <property type="match status" value="1"/>
</dbReference>
<keyword evidence="4 7" id="KW-0816">Tricarboxylic acid cycle</keyword>
<evidence type="ECO:0000313" key="11">
    <source>
        <dbReference type="EMBL" id="WXB20243.1"/>
    </source>
</evidence>
<dbReference type="GO" id="GO:0004474">
    <property type="term" value="F:malate synthase activity"/>
    <property type="evidence" value="ECO:0007669"/>
    <property type="project" value="UniProtKB-EC"/>
</dbReference>
<dbReference type="InterPro" id="IPR048355">
    <property type="entry name" value="MS_C"/>
</dbReference>